<reference evidence="3 4" key="1">
    <citation type="submission" date="2019-07" db="EMBL/GenBank/DDBJ databases">
        <title>Genomic Encyclopedia of Archaeal and Bacterial Type Strains, Phase II (KMG-II): from individual species to whole genera.</title>
        <authorList>
            <person name="Goeker M."/>
        </authorList>
    </citation>
    <scope>NUCLEOTIDE SEQUENCE [LARGE SCALE GENOMIC DNA]</scope>
    <source>
        <strain evidence="3 4">ATCC BAA-1139</strain>
    </source>
</reference>
<name>A0A562W8D5_9BACT</name>
<protein>
    <submittedName>
        <fullName evidence="3">Nucleoside-diphosphate-sugar epimerase</fullName>
    </submittedName>
</protein>
<dbReference type="Pfam" id="PF01370">
    <property type="entry name" value="Epimerase"/>
    <property type="match status" value="1"/>
</dbReference>
<dbReference type="InterPro" id="IPR001509">
    <property type="entry name" value="Epimerase_deHydtase"/>
</dbReference>
<comment type="similarity">
    <text evidence="1">Belongs to the NAD(P)-dependent epimerase/dehydratase family.</text>
</comment>
<keyword evidence="4" id="KW-1185">Reference proteome</keyword>
<dbReference type="AlphaFoldDB" id="A0A562W8D5"/>
<evidence type="ECO:0000313" key="3">
    <source>
        <dbReference type="EMBL" id="TWJ26358.1"/>
    </source>
</evidence>
<comment type="caution">
    <text evidence="3">The sequence shown here is derived from an EMBL/GenBank/DDBJ whole genome shotgun (WGS) entry which is preliminary data.</text>
</comment>
<feature type="domain" description="NAD-dependent epimerase/dehydratase" evidence="2">
    <location>
        <begin position="4"/>
        <end position="231"/>
    </location>
</feature>
<dbReference type="PANTHER" id="PTHR43000">
    <property type="entry name" value="DTDP-D-GLUCOSE 4,6-DEHYDRATASE-RELATED"/>
    <property type="match status" value="1"/>
</dbReference>
<gene>
    <name evidence="3" type="ORF">JN12_01064</name>
</gene>
<dbReference type="OrthoDB" id="9804595at2"/>
<accession>A0A562W8D5</accession>
<organism evidence="3 4">
    <name type="scientific">Geobacter argillaceus</name>
    <dbReference type="NCBI Taxonomy" id="345631"/>
    <lineage>
        <taxon>Bacteria</taxon>
        <taxon>Pseudomonadati</taxon>
        <taxon>Thermodesulfobacteriota</taxon>
        <taxon>Desulfuromonadia</taxon>
        <taxon>Geobacterales</taxon>
        <taxon>Geobacteraceae</taxon>
        <taxon>Geobacter</taxon>
    </lineage>
</organism>
<dbReference type="CDD" id="cd05232">
    <property type="entry name" value="UDP_G4E_4_SDR_e"/>
    <property type="match status" value="1"/>
</dbReference>
<evidence type="ECO:0000259" key="2">
    <source>
        <dbReference type="Pfam" id="PF01370"/>
    </source>
</evidence>
<dbReference type="Gene3D" id="3.40.50.720">
    <property type="entry name" value="NAD(P)-binding Rossmann-like Domain"/>
    <property type="match status" value="1"/>
</dbReference>
<dbReference type="EMBL" id="VLLN01000005">
    <property type="protein sequence ID" value="TWJ26358.1"/>
    <property type="molecule type" value="Genomic_DNA"/>
</dbReference>
<dbReference type="InterPro" id="IPR036291">
    <property type="entry name" value="NAD(P)-bd_dom_sf"/>
</dbReference>
<proteinExistence type="inferred from homology"/>
<sequence length="318" mass="34122">MNLFIAGASGFIGSALIKRLLLENVSLIAAVLAGEEAGHLPEVVEQATVEPLSESSDYTAALQSIDTVIHLAARVHVMQEAATDPLQEFRKVNLHGTERLARQAAQAGVSRFVFMSTIGVNGDNSSDKPYTEGDVVHPHNAYSVSKYEAELVLTEISKQTGMEVVIIRAPLVYGPGNPGNFLSLLRIVSKGFPLPLASITNKRSLIYVGNLVDALATCAIHPSAAGKTYLISDGEDISTPDLIRRTASALGVPARLIPFPVSLMLLAGKLTDKSGAVNRLTGSLTVDSSKIRRELGWMPPFTMEEGLVETAAWFRNKF</sequence>
<evidence type="ECO:0000256" key="1">
    <source>
        <dbReference type="ARBA" id="ARBA00007637"/>
    </source>
</evidence>
<dbReference type="SUPFAM" id="SSF51735">
    <property type="entry name" value="NAD(P)-binding Rossmann-fold domains"/>
    <property type="match status" value="1"/>
</dbReference>
<evidence type="ECO:0000313" key="4">
    <source>
        <dbReference type="Proteomes" id="UP000319449"/>
    </source>
</evidence>
<dbReference type="Proteomes" id="UP000319449">
    <property type="component" value="Unassembled WGS sequence"/>
</dbReference>